<keyword evidence="1" id="KW-0812">Transmembrane</keyword>
<protein>
    <recommendedName>
        <fullName evidence="4">Glycosyltransferase RgtA/B/C/D-like domain-containing protein</fullName>
    </recommendedName>
</protein>
<feature type="transmembrane region" description="Helical" evidence="1">
    <location>
        <begin position="324"/>
        <end position="340"/>
    </location>
</feature>
<evidence type="ECO:0000256" key="1">
    <source>
        <dbReference type="SAM" id="Phobius"/>
    </source>
</evidence>
<name>A0A0G0I8A2_9BACT</name>
<feature type="transmembrane region" description="Helical" evidence="1">
    <location>
        <begin position="133"/>
        <end position="153"/>
    </location>
</feature>
<evidence type="ECO:0008006" key="4">
    <source>
        <dbReference type="Google" id="ProtNLM"/>
    </source>
</evidence>
<feature type="transmembrane region" description="Helical" evidence="1">
    <location>
        <begin position="291"/>
        <end position="312"/>
    </location>
</feature>
<gene>
    <name evidence="2" type="ORF">US68_C0002G0024</name>
</gene>
<feature type="transmembrane region" description="Helical" evidence="1">
    <location>
        <begin position="12"/>
        <end position="30"/>
    </location>
</feature>
<dbReference type="Proteomes" id="UP000034231">
    <property type="component" value="Unassembled WGS sequence"/>
</dbReference>
<proteinExistence type="predicted"/>
<comment type="caution">
    <text evidence="2">The sequence shown here is derived from an EMBL/GenBank/DDBJ whole genome shotgun (WGS) entry which is preliminary data.</text>
</comment>
<feature type="transmembrane region" description="Helical" evidence="1">
    <location>
        <begin position="352"/>
        <end position="368"/>
    </location>
</feature>
<organism evidence="2 3">
    <name type="scientific">Candidatus Shapirobacteria bacterium GW2011_GWE1_38_10</name>
    <dbReference type="NCBI Taxonomy" id="1618488"/>
    <lineage>
        <taxon>Bacteria</taxon>
        <taxon>Candidatus Shapironibacteriota</taxon>
    </lineage>
</organism>
<feature type="transmembrane region" description="Helical" evidence="1">
    <location>
        <begin position="375"/>
        <end position="394"/>
    </location>
</feature>
<evidence type="ECO:0000313" key="3">
    <source>
        <dbReference type="Proteomes" id="UP000034231"/>
    </source>
</evidence>
<reference evidence="2 3" key="1">
    <citation type="journal article" date="2015" name="Nature">
        <title>rRNA introns, odd ribosomes, and small enigmatic genomes across a large radiation of phyla.</title>
        <authorList>
            <person name="Brown C.T."/>
            <person name="Hug L.A."/>
            <person name="Thomas B.C."/>
            <person name="Sharon I."/>
            <person name="Castelle C.J."/>
            <person name="Singh A."/>
            <person name="Wilkins M.J."/>
            <person name="Williams K.H."/>
            <person name="Banfield J.F."/>
        </authorList>
    </citation>
    <scope>NUCLEOTIDE SEQUENCE [LARGE SCALE GENOMIC DNA]</scope>
</reference>
<keyword evidence="1" id="KW-0472">Membrane</keyword>
<feature type="transmembrane region" description="Helical" evidence="1">
    <location>
        <begin position="200"/>
        <end position="227"/>
    </location>
</feature>
<keyword evidence="1" id="KW-1133">Transmembrane helix</keyword>
<sequence>MVLPATSKNQKIIFLIIFILCLFVQIIPVIRSGLNYNYGIGFWGPNGHDGIWHLSLINHISNPIKIDMPVFAGEALKNYHPFFDILIAYLSKITFIDSSIWLFQLFPIISASLFLYFSFLLGRKVSNSYSGGLILMILNAINNSFGWIVTLIRSGSFNGESLFWAMQSPSNQLNPPFALSILLLIVLIYLLKSPQPKKIIIFLILILLPIIKVYSAVPAFIIFAFYVLKNKKYISTFVLSLIFATLLFFQYNSASGSLIKFQPFWFTNSMIESVDRFYWPELVSFLHSSNILKFFIAEIIAIIIFIVGNFAFRLIAFKEIFRDKAILFSVFVCFLIPTLFIQNGTSWNTIQFLYYALFLANIPLSLFLSQHKRVATFIIIISLLPLIGSFPNWLGKIPPTSISNNELSALNFLKNQVSGTVLTYPYDAYLRNEYKQTPLPIYAYETSSYVAAYSRHLTFIEDEMNLENSGFDWRLRRQNSTDFFAQKNQYIDRGFLVNNQIDYIYLPKIYVSKNPKFIPEMYLENVYENPEVIIYKVKR</sequence>
<feature type="transmembrane region" description="Helical" evidence="1">
    <location>
        <begin position="100"/>
        <end position="121"/>
    </location>
</feature>
<feature type="transmembrane region" description="Helical" evidence="1">
    <location>
        <begin position="233"/>
        <end position="251"/>
    </location>
</feature>
<dbReference type="EMBL" id="LBTX01000002">
    <property type="protein sequence ID" value="KKQ50747.1"/>
    <property type="molecule type" value="Genomic_DNA"/>
</dbReference>
<evidence type="ECO:0000313" key="2">
    <source>
        <dbReference type="EMBL" id="KKQ50747.1"/>
    </source>
</evidence>
<feature type="transmembrane region" description="Helical" evidence="1">
    <location>
        <begin position="173"/>
        <end position="191"/>
    </location>
</feature>
<dbReference type="AlphaFoldDB" id="A0A0G0I8A2"/>
<accession>A0A0G0I8A2</accession>